<keyword evidence="1" id="KW-0472">Membrane</keyword>
<keyword evidence="1" id="KW-0812">Transmembrane</keyword>
<evidence type="ECO:0000256" key="1">
    <source>
        <dbReference type="SAM" id="Phobius"/>
    </source>
</evidence>
<dbReference type="AlphaFoldDB" id="A0A1J1HHS3"/>
<feature type="transmembrane region" description="Helical" evidence="1">
    <location>
        <begin position="20"/>
        <end position="41"/>
    </location>
</feature>
<reference evidence="2 3" key="1">
    <citation type="submission" date="2015-04" db="EMBL/GenBank/DDBJ databases">
        <authorList>
            <person name="Syromyatnikov M.Y."/>
            <person name="Popov V.N."/>
        </authorList>
    </citation>
    <scope>NUCLEOTIDE SEQUENCE [LARGE SCALE GENOMIC DNA]</scope>
</reference>
<sequence length="181" mass="20391">MVEIKIPTVETFLNYFPLEIGGYAIGALNLLANIFASILQLRKTIEMNLKEFHGSTESPCKTSYYGFNELMSSNTVLSAFISFYLISGVLTRNTAKILPFMIYVTTYALTSVIHMMSVHEGHVAFGFLLATFHGYSFIVIYSLFMKFLVVEDGETTEKFEDDIEYGEDDDVVHITSPQTNS</sequence>
<protein>
    <submittedName>
        <fullName evidence="2">CLUMA_CG001380, isoform A</fullName>
    </submittedName>
</protein>
<accession>A0A1J1HHS3</accession>
<name>A0A1J1HHS3_9DIPT</name>
<feature type="transmembrane region" description="Helical" evidence="1">
    <location>
        <begin position="71"/>
        <end position="91"/>
    </location>
</feature>
<feature type="transmembrane region" description="Helical" evidence="1">
    <location>
        <begin position="97"/>
        <end position="116"/>
    </location>
</feature>
<keyword evidence="3" id="KW-1185">Reference proteome</keyword>
<organism evidence="2 3">
    <name type="scientific">Clunio marinus</name>
    <dbReference type="NCBI Taxonomy" id="568069"/>
    <lineage>
        <taxon>Eukaryota</taxon>
        <taxon>Metazoa</taxon>
        <taxon>Ecdysozoa</taxon>
        <taxon>Arthropoda</taxon>
        <taxon>Hexapoda</taxon>
        <taxon>Insecta</taxon>
        <taxon>Pterygota</taxon>
        <taxon>Neoptera</taxon>
        <taxon>Endopterygota</taxon>
        <taxon>Diptera</taxon>
        <taxon>Nematocera</taxon>
        <taxon>Chironomoidea</taxon>
        <taxon>Chironomidae</taxon>
        <taxon>Clunio</taxon>
    </lineage>
</organism>
<keyword evidence="1" id="KW-1133">Transmembrane helix</keyword>
<evidence type="ECO:0000313" key="2">
    <source>
        <dbReference type="EMBL" id="CRK87583.1"/>
    </source>
</evidence>
<evidence type="ECO:0000313" key="3">
    <source>
        <dbReference type="Proteomes" id="UP000183832"/>
    </source>
</evidence>
<proteinExistence type="predicted"/>
<dbReference type="EMBL" id="CVRI01000004">
    <property type="protein sequence ID" value="CRK87583.1"/>
    <property type="molecule type" value="Genomic_DNA"/>
</dbReference>
<gene>
    <name evidence="2" type="ORF">CLUMA_CG001380</name>
</gene>
<feature type="transmembrane region" description="Helical" evidence="1">
    <location>
        <begin position="123"/>
        <end position="144"/>
    </location>
</feature>
<dbReference type="Proteomes" id="UP000183832">
    <property type="component" value="Unassembled WGS sequence"/>
</dbReference>